<keyword evidence="3" id="KW-1185">Reference proteome</keyword>
<evidence type="ECO:0000313" key="3">
    <source>
        <dbReference type="Proteomes" id="UP001288620"/>
    </source>
</evidence>
<dbReference type="Pfam" id="PF01590">
    <property type="entry name" value="GAF"/>
    <property type="match status" value="1"/>
</dbReference>
<dbReference type="Gene3D" id="3.30.70.270">
    <property type="match status" value="1"/>
</dbReference>
<dbReference type="Proteomes" id="UP001288620">
    <property type="component" value="Unassembled WGS sequence"/>
</dbReference>
<sequence length="586" mass="65018">MLINLEGDSDRRARALAALRDPDASRDEVLQKFVRLASQALGIPGSFISVLDDHHQYIQAAHNFSLKHSPRELSLCRHVVDSDNIVVVNDTLLDARFSSHPLIIGAPFIRFYVGVPLKNAEGIVLGTLCVTDTSAHPFSNEQRDMLKRLAALVMSFLQAWHSAGFIDALTGLPNRQRLIRDVQLLAASEQPLTRRLVIIDCVSLPRAIELARSMGIAAVENLLKDVATLLPLRLRACAGEVFYTLTTGRFAVLTRADTLLNAGWVTDKLAGISADIGEGMQVALSTHAGEITFIPGKIAAQDALRFAINTLHEAVSRDVPSLRFTDIEETQRTFGGTRFTGTRGMSLVYQPRICLRSGRPVGLDALIRWQDPARGEHAAGFFMPLTEQTERQHALTPWLVDEVMTRLKRLRNTCIQLPITLTLSSAVFAQPSFAEALAEKMHRSKIPTALLGIACSEPERLIESDEALEGLEALKRHGFTVSLDDVDTAQSIVYNLHRMPSDAIKLDRTLFNDMSMDTAARIIASDIFSLLKERDYTLLSEGTEEIETAETLTPFSDDRVKASFHARPLPERELDEWLSWKLRGQC</sequence>
<dbReference type="InterPro" id="IPR029016">
    <property type="entry name" value="GAF-like_dom_sf"/>
</dbReference>
<protein>
    <submittedName>
        <fullName evidence="2">EAL domain-containing protein</fullName>
    </submittedName>
</protein>
<name>A0ABU5LJ75_9GAMM</name>
<dbReference type="PANTHER" id="PTHR33121:SF79">
    <property type="entry name" value="CYCLIC DI-GMP PHOSPHODIESTERASE PDED-RELATED"/>
    <property type="match status" value="1"/>
</dbReference>
<reference evidence="3" key="1">
    <citation type="submission" date="2023-07" db="EMBL/GenBank/DDBJ databases">
        <title>Structural and functional analysis of rice phyllospheric bacteria for their antimicrobial properties and defense elicitation against blast disease.</title>
        <authorList>
            <person name="Sahu K.P."/>
            <person name="Asharani P."/>
            <person name="Kumar M."/>
            <person name="Reddy B."/>
            <person name="Kumar A."/>
        </authorList>
    </citation>
    <scope>NUCLEOTIDE SEQUENCE [LARGE SCALE GENOMIC DNA]</scope>
    <source>
        <strain evidence="3">OsEp_Plm_30P10</strain>
    </source>
</reference>
<dbReference type="PANTHER" id="PTHR33121">
    <property type="entry name" value="CYCLIC DI-GMP PHOSPHODIESTERASE PDEF"/>
    <property type="match status" value="1"/>
</dbReference>
<dbReference type="InterPro" id="IPR003018">
    <property type="entry name" value="GAF"/>
</dbReference>
<comment type="caution">
    <text evidence="2">The sequence shown here is derived from an EMBL/GenBank/DDBJ whole genome shotgun (WGS) entry which is preliminary data.</text>
</comment>
<dbReference type="InterPro" id="IPR001633">
    <property type="entry name" value="EAL_dom"/>
</dbReference>
<dbReference type="RefSeq" id="WP_322543875.1">
    <property type="nucleotide sequence ID" value="NZ_JAOBTT010000002.1"/>
</dbReference>
<evidence type="ECO:0000259" key="1">
    <source>
        <dbReference type="PROSITE" id="PS50883"/>
    </source>
</evidence>
<dbReference type="Gene3D" id="3.20.20.450">
    <property type="entry name" value="EAL domain"/>
    <property type="match status" value="1"/>
</dbReference>
<dbReference type="InterPro" id="IPR035919">
    <property type="entry name" value="EAL_sf"/>
</dbReference>
<dbReference type="Gene3D" id="3.30.450.40">
    <property type="match status" value="1"/>
</dbReference>
<dbReference type="CDD" id="cd01948">
    <property type="entry name" value="EAL"/>
    <property type="match status" value="1"/>
</dbReference>
<dbReference type="SUPFAM" id="SSF141868">
    <property type="entry name" value="EAL domain-like"/>
    <property type="match status" value="1"/>
</dbReference>
<dbReference type="PROSITE" id="PS50883">
    <property type="entry name" value="EAL"/>
    <property type="match status" value="1"/>
</dbReference>
<dbReference type="SUPFAM" id="SSF55781">
    <property type="entry name" value="GAF domain-like"/>
    <property type="match status" value="1"/>
</dbReference>
<organism evidence="2 3">
    <name type="scientific">Pantoea eucrina</name>
    <dbReference type="NCBI Taxonomy" id="472693"/>
    <lineage>
        <taxon>Bacteria</taxon>
        <taxon>Pseudomonadati</taxon>
        <taxon>Pseudomonadota</taxon>
        <taxon>Gammaproteobacteria</taxon>
        <taxon>Enterobacterales</taxon>
        <taxon>Erwiniaceae</taxon>
        <taxon>Pantoea</taxon>
    </lineage>
</organism>
<dbReference type="Pfam" id="PF00563">
    <property type="entry name" value="EAL"/>
    <property type="match status" value="1"/>
</dbReference>
<dbReference type="InterPro" id="IPR043128">
    <property type="entry name" value="Rev_trsase/Diguanyl_cyclase"/>
</dbReference>
<feature type="domain" description="EAL" evidence="1">
    <location>
        <begin position="323"/>
        <end position="582"/>
    </location>
</feature>
<evidence type="ECO:0000313" key="2">
    <source>
        <dbReference type="EMBL" id="MDZ7279977.1"/>
    </source>
</evidence>
<dbReference type="SMART" id="SM00052">
    <property type="entry name" value="EAL"/>
    <property type="match status" value="1"/>
</dbReference>
<accession>A0ABU5LJ75</accession>
<gene>
    <name evidence="2" type="ORF">N4G40_17130</name>
</gene>
<proteinExistence type="predicted"/>
<dbReference type="EMBL" id="JAOBTT010000002">
    <property type="protein sequence ID" value="MDZ7279977.1"/>
    <property type="molecule type" value="Genomic_DNA"/>
</dbReference>
<dbReference type="SMART" id="SM00065">
    <property type="entry name" value="GAF"/>
    <property type="match status" value="1"/>
</dbReference>
<dbReference type="InterPro" id="IPR050706">
    <property type="entry name" value="Cyclic-di-GMP_PDE-like"/>
</dbReference>